<organism evidence="2 3">
    <name type="scientific">Brevundimonas guildfordensis</name>
    <dbReference type="NCBI Taxonomy" id="2762241"/>
    <lineage>
        <taxon>Bacteria</taxon>
        <taxon>Pseudomonadati</taxon>
        <taxon>Pseudomonadota</taxon>
        <taxon>Alphaproteobacteria</taxon>
        <taxon>Caulobacterales</taxon>
        <taxon>Caulobacteraceae</taxon>
        <taxon>Brevundimonas</taxon>
    </lineage>
</organism>
<reference evidence="2 3" key="1">
    <citation type="submission" date="2020-08" db="EMBL/GenBank/DDBJ databases">
        <title>A Genomic Blueprint of the Chicken Gut Microbiome.</title>
        <authorList>
            <person name="Gilroy R."/>
            <person name="Ravi A."/>
            <person name="Getino M."/>
            <person name="Pursley I."/>
            <person name="Horton D.L."/>
            <person name="Alikhan N.-F."/>
            <person name="Baker D."/>
            <person name="Gharbi K."/>
            <person name="Hall N."/>
            <person name="Watson M."/>
            <person name="Adriaenssens E.M."/>
            <person name="Foster-Nyarko E."/>
            <person name="Jarju S."/>
            <person name="Secka A."/>
            <person name="Antonio M."/>
            <person name="Oren A."/>
            <person name="Chaudhuri R."/>
            <person name="La Ragione R.M."/>
            <person name="Hildebrand F."/>
            <person name="Pallen M.J."/>
        </authorList>
    </citation>
    <scope>NUCLEOTIDE SEQUENCE [LARGE SCALE GENOMIC DNA]</scope>
    <source>
        <strain evidence="2 3">Sa3CVA3</strain>
    </source>
</reference>
<evidence type="ECO:0000256" key="1">
    <source>
        <dbReference type="SAM" id="MobiDB-lite"/>
    </source>
</evidence>
<evidence type="ECO:0000313" key="3">
    <source>
        <dbReference type="Proteomes" id="UP000638918"/>
    </source>
</evidence>
<name>A0ABR8QWC5_9CAUL</name>
<comment type="caution">
    <text evidence="2">The sequence shown here is derived from an EMBL/GenBank/DDBJ whole genome shotgun (WGS) entry which is preliminary data.</text>
</comment>
<proteinExistence type="predicted"/>
<dbReference type="Proteomes" id="UP000638918">
    <property type="component" value="Unassembled WGS sequence"/>
</dbReference>
<dbReference type="RefSeq" id="WP_191742335.1">
    <property type="nucleotide sequence ID" value="NZ_JACSQU010000001.1"/>
</dbReference>
<dbReference type="EMBL" id="JACSQU010000001">
    <property type="protein sequence ID" value="MBD7939835.1"/>
    <property type="molecule type" value="Genomic_DNA"/>
</dbReference>
<sequence>MNLGLFFFGVLVLAVVLTGLDRAISGPRRAADKDQDGEPDGPPED</sequence>
<feature type="region of interest" description="Disordered" evidence="1">
    <location>
        <begin position="26"/>
        <end position="45"/>
    </location>
</feature>
<protein>
    <submittedName>
        <fullName evidence="2">Uncharacterized protein</fullName>
    </submittedName>
</protein>
<keyword evidence="3" id="KW-1185">Reference proteome</keyword>
<accession>A0ABR8QWC5</accession>
<gene>
    <name evidence="2" type="ORF">H9656_00330</name>
</gene>
<evidence type="ECO:0000313" key="2">
    <source>
        <dbReference type="EMBL" id="MBD7939835.1"/>
    </source>
</evidence>